<proteinExistence type="predicted"/>
<accession>A0AAD4M3F9</accession>
<evidence type="ECO:0000313" key="1">
    <source>
        <dbReference type="EMBL" id="KAI0300029.1"/>
    </source>
</evidence>
<evidence type="ECO:0000313" key="2">
    <source>
        <dbReference type="Proteomes" id="UP001203297"/>
    </source>
</evidence>
<feature type="non-terminal residue" evidence="1">
    <location>
        <position position="100"/>
    </location>
</feature>
<name>A0AAD4M3F9_9AGAM</name>
<organism evidence="1 2">
    <name type="scientific">Multifurca ochricompacta</name>
    <dbReference type="NCBI Taxonomy" id="376703"/>
    <lineage>
        <taxon>Eukaryota</taxon>
        <taxon>Fungi</taxon>
        <taxon>Dikarya</taxon>
        <taxon>Basidiomycota</taxon>
        <taxon>Agaricomycotina</taxon>
        <taxon>Agaricomycetes</taxon>
        <taxon>Russulales</taxon>
        <taxon>Russulaceae</taxon>
        <taxon>Multifurca</taxon>
    </lineage>
</organism>
<reference evidence="1" key="1">
    <citation type="journal article" date="2022" name="New Phytol.">
        <title>Evolutionary transition to the ectomycorrhizal habit in the genomes of a hyperdiverse lineage of mushroom-forming fungi.</title>
        <authorList>
            <person name="Looney B."/>
            <person name="Miyauchi S."/>
            <person name="Morin E."/>
            <person name="Drula E."/>
            <person name="Courty P.E."/>
            <person name="Kohler A."/>
            <person name="Kuo A."/>
            <person name="LaButti K."/>
            <person name="Pangilinan J."/>
            <person name="Lipzen A."/>
            <person name="Riley R."/>
            <person name="Andreopoulos W."/>
            <person name="He G."/>
            <person name="Johnson J."/>
            <person name="Nolan M."/>
            <person name="Tritt A."/>
            <person name="Barry K.W."/>
            <person name="Grigoriev I.V."/>
            <person name="Nagy L.G."/>
            <person name="Hibbett D."/>
            <person name="Henrissat B."/>
            <person name="Matheny P.B."/>
            <person name="Labbe J."/>
            <person name="Martin F.M."/>
        </authorList>
    </citation>
    <scope>NUCLEOTIDE SEQUENCE</scope>
    <source>
        <strain evidence="1">BPL690</strain>
    </source>
</reference>
<gene>
    <name evidence="1" type="ORF">B0F90DRAFT_1630389</name>
</gene>
<comment type="caution">
    <text evidence="1">The sequence shown here is derived from an EMBL/GenBank/DDBJ whole genome shotgun (WGS) entry which is preliminary data.</text>
</comment>
<dbReference type="Proteomes" id="UP001203297">
    <property type="component" value="Unassembled WGS sequence"/>
</dbReference>
<sequence>AVGRDVVSFRRNTQVSYMVVERARDIVDAINEYIQKVENSDTGDWDSFEKFTQAVEPLEEILFKLLAFTEDEKARYFAGASTIEDCVSSTESWDKNRKSY</sequence>
<keyword evidence="2" id="KW-1185">Reference proteome</keyword>
<protein>
    <submittedName>
        <fullName evidence="1">Uncharacterized protein</fullName>
    </submittedName>
</protein>
<dbReference type="EMBL" id="WTXG01000020">
    <property type="protein sequence ID" value="KAI0300029.1"/>
    <property type="molecule type" value="Genomic_DNA"/>
</dbReference>
<dbReference type="AlphaFoldDB" id="A0AAD4M3F9"/>